<reference evidence="1" key="1">
    <citation type="submission" date="2024-12" db="EMBL/GenBank/DDBJ databases">
        <title>Comparative genomics and development of molecular markers within Purpureocillium lilacinum and among Purpureocillium species.</title>
        <authorList>
            <person name="Yeh Z.-Y."/>
            <person name="Ni N.-T."/>
            <person name="Lo P.-H."/>
            <person name="Mushyakhwo K."/>
            <person name="Lin C.-F."/>
            <person name="Nai Y.-S."/>
        </authorList>
    </citation>
    <scope>NUCLEOTIDE SEQUENCE</scope>
    <source>
        <strain evidence="1">NCHU-NPUST-175</strain>
    </source>
</reference>
<accession>A0ACC4E189</accession>
<name>A0ACC4E189_PURLI</name>
<protein>
    <submittedName>
        <fullName evidence="1">Uncharacterized protein</fullName>
    </submittedName>
</protein>
<dbReference type="EMBL" id="JBGNUJ010000003">
    <property type="protein sequence ID" value="KAL3961983.1"/>
    <property type="molecule type" value="Genomic_DNA"/>
</dbReference>
<proteinExistence type="predicted"/>
<gene>
    <name evidence="1" type="ORF">ACCO45_003506</name>
</gene>
<comment type="caution">
    <text evidence="1">The sequence shown here is derived from an EMBL/GenBank/DDBJ whole genome shotgun (WGS) entry which is preliminary data.</text>
</comment>
<keyword evidence="2" id="KW-1185">Reference proteome</keyword>
<organism evidence="1 2">
    <name type="scientific">Purpureocillium lilacinum</name>
    <name type="common">Paecilomyces lilacinus</name>
    <dbReference type="NCBI Taxonomy" id="33203"/>
    <lineage>
        <taxon>Eukaryota</taxon>
        <taxon>Fungi</taxon>
        <taxon>Dikarya</taxon>
        <taxon>Ascomycota</taxon>
        <taxon>Pezizomycotina</taxon>
        <taxon>Sordariomycetes</taxon>
        <taxon>Hypocreomycetidae</taxon>
        <taxon>Hypocreales</taxon>
        <taxon>Ophiocordycipitaceae</taxon>
        <taxon>Purpureocillium</taxon>
    </lineage>
</organism>
<evidence type="ECO:0000313" key="1">
    <source>
        <dbReference type="EMBL" id="KAL3961983.1"/>
    </source>
</evidence>
<evidence type="ECO:0000313" key="2">
    <source>
        <dbReference type="Proteomes" id="UP001638806"/>
    </source>
</evidence>
<sequence length="105" mass="11198">MGEPSAIGFTLMRGGTLSDPPGPPTLLVPQQREPTDRLSPNHTTSRRARRNQPGQSSPTQAPAPASPPVAGRSSLHKLKHHHLQTPSQANVSVSRLSCGHALHRP</sequence>
<dbReference type="Proteomes" id="UP001638806">
    <property type="component" value="Unassembled WGS sequence"/>
</dbReference>